<evidence type="ECO:0000313" key="1">
    <source>
        <dbReference type="EMBL" id="VAW33701.1"/>
    </source>
</evidence>
<protein>
    <submittedName>
        <fullName evidence="1">Uncharacterized protein</fullName>
    </submittedName>
</protein>
<dbReference type="EMBL" id="UOEU01000475">
    <property type="protein sequence ID" value="VAW33701.1"/>
    <property type="molecule type" value="Genomic_DNA"/>
</dbReference>
<accession>A0A3B0URI8</accession>
<dbReference type="AlphaFoldDB" id="A0A3B0URI8"/>
<name>A0A3B0URI8_9ZZZZ</name>
<reference evidence="1" key="1">
    <citation type="submission" date="2018-06" db="EMBL/GenBank/DDBJ databases">
        <authorList>
            <person name="Zhirakovskaya E."/>
        </authorList>
    </citation>
    <scope>NUCLEOTIDE SEQUENCE</scope>
</reference>
<sequence length="222" mass="25254">MKHSTPSPSYFGVFSAAFIEQVHQLIYIGYEDSLSRIKVTDKKANEENSITGFIVEALGNRKRFFSPSPKWIKFYAFHDNSPRESDGRVGSDRTRADIIIEFNNEAGTPEFFFEAKRLKTGSYSIGQYVGDDGMGCFINGQYAGRYDEAGMLGYVQSDSVEVWRNKAQKKIDQDGARLHLIQSQVPVAIHNKIAHEWISTHQRITLNSRPIKIYHILLDCIP</sequence>
<organism evidence="1">
    <name type="scientific">hydrothermal vent metagenome</name>
    <dbReference type="NCBI Taxonomy" id="652676"/>
    <lineage>
        <taxon>unclassified sequences</taxon>
        <taxon>metagenomes</taxon>
        <taxon>ecological metagenomes</taxon>
    </lineage>
</organism>
<proteinExistence type="predicted"/>
<gene>
    <name evidence="1" type="ORF">MNBD_CHLOROFLEXI01-1133</name>
</gene>